<dbReference type="RefSeq" id="WP_250201597.1">
    <property type="nucleotide sequence ID" value="NZ_CP097649.1"/>
</dbReference>
<accession>A0ABY4SI21</accession>
<reference evidence="1" key="1">
    <citation type="submission" date="2022-05" db="EMBL/GenBank/DDBJ databases">
        <title>Brevundimonas albigilva TT17 genome sequence.</title>
        <authorList>
            <person name="Lee K."/>
            <person name="Son H."/>
        </authorList>
    </citation>
    <scope>NUCLEOTIDE SEQUENCE</scope>
    <source>
        <strain evidence="1">TT17</strain>
    </source>
</reference>
<protein>
    <submittedName>
        <fullName evidence="1">Uncharacterized protein</fullName>
    </submittedName>
</protein>
<evidence type="ECO:0000313" key="1">
    <source>
        <dbReference type="EMBL" id="URI14651.1"/>
    </source>
</evidence>
<evidence type="ECO:0000313" key="2">
    <source>
        <dbReference type="Proteomes" id="UP001055429"/>
    </source>
</evidence>
<dbReference type="EMBL" id="CP097649">
    <property type="protein sequence ID" value="URI14651.1"/>
    <property type="molecule type" value="Genomic_DNA"/>
</dbReference>
<proteinExistence type="predicted"/>
<keyword evidence="2" id="KW-1185">Reference proteome</keyword>
<organism evidence="1 2">
    <name type="scientific">Brevundimonas albigilva</name>
    <dbReference type="NCBI Taxonomy" id="1312364"/>
    <lineage>
        <taxon>Bacteria</taxon>
        <taxon>Pseudomonadati</taxon>
        <taxon>Pseudomonadota</taxon>
        <taxon>Alphaproteobacteria</taxon>
        <taxon>Caulobacterales</taxon>
        <taxon>Caulobacteraceae</taxon>
        <taxon>Brevundimonas</taxon>
    </lineage>
</organism>
<gene>
    <name evidence="1" type="ORF">M8231_12630</name>
</gene>
<name>A0ABY4SI21_9CAUL</name>
<dbReference type="Proteomes" id="UP001055429">
    <property type="component" value="Chromosome"/>
</dbReference>
<sequence>MSGTATSRARWIILPAIRDHEAWRSAIAAATQAAGLHLIDWDAAPLADARDDPAAILLTMDADAAAAAGADPERTTVVLGAGAPDVEAVPEGADRNALLLHLTQHLARAEAFAGARVVGVRDLNGAPVELAPGLNVAPPPTAAPSDLARNLTLYGRPDAAVTWGPSFFTFDPRNADQGPRTGEMDLTGRPRFLIHGPYIVMPPGRWKAVFRLSFDRPGSRVRFRLDWGGQTEYDSEEFIPGKPGQFEIEMDYVWREPAPAEFRILVMEGVFDGRLTFGGVKVSRMSDV</sequence>